<evidence type="ECO:0000313" key="18">
    <source>
        <dbReference type="EMBL" id="KZV82092.1"/>
    </source>
</evidence>
<dbReference type="Gene3D" id="2.130.10.10">
    <property type="entry name" value="YVTN repeat-like/Quinoprotein amine dehydrogenase"/>
    <property type="match status" value="1"/>
</dbReference>
<comment type="subcellular location">
    <subcellularLocation>
        <location evidence="1">Cytoplasmic vesicle</location>
        <location evidence="1">COPII-coated vesicle membrane</location>
        <topology evidence="1">Peripheral membrane protein</topology>
        <orientation evidence="1">Cytoplasmic side</orientation>
    </subcellularLocation>
    <subcellularLocation>
        <location evidence="2">Endoplasmic reticulum membrane</location>
        <topology evidence="2">Peripheral membrane protein</topology>
        <orientation evidence="2">Cytoplasmic side</orientation>
    </subcellularLocation>
</comment>
<dbReference type="OrthoDB" id="542917at2759"/>
<dbReference type="Gene3D" id="1.25.40.1030">
    <property type="match status" value="1"/>
</dbReference>
<dbReference type="EMBL" id="KV426347">
    <property type="protein sequence ID" value="KZV82092.1"/>
    <property type="molecule type" value="Genomic_DNA"/>
</dbReference>
<keyword evidence="10" id="KW-0931">ER-Golgi transport</keyword>
<feature type="repeat" description="WD" evidence="15">
    <location>
        <begin position="277"/>
        <end position="319"/>
    </location>
</feature>
<dbReference type="STRING" id="1314781.A0A165C9Y7"/>
<keyword evidence="7 15" id="KW-0853">WD repeat</keyword>
<dbReference type="InterPro" id="IPR009917">
    <property type="entry name" value="SRA1/Sec31"/>
</dbReference>
<dbReference type="PROSITE" id="PS50294">
    <property type="entry name" value="WD_REPEATS_REGION"/>
    <property type="match status" value="1"/>
</dbReference>
<keyword evidence="6" id="KW-0813">Transport</keyword>
<dbReference type="PANTHER" id="PTHR13923:SF11">
    <property type="entry name" value="SECRETORY 31, ISOFORM D"/>
    <property type="match status" value="1"/>
</dbReference>
<sequence>MKLKEIHRTATFAWSPTQNVPLLATGGVAGALDESFSNDSHLEIWSPNFFDKSEFDLGHDGHPGPKGSVTTSSRFNRLAWGYVHPARPQGVIAAGMENGELGLWDPEKIVVSAEPSEALIYSNNTHTGPVRGLDFNNLQNNLLATGAVNGEVYIWDLKDPSKPYSPGARSSKLDEITSLAWNGQVAHILATSSSSGYTVVWDLRGKREVVALTYAGGAGTVGQVSAVGGALGAKRGMSDVCWHPDNATRLVTASEDDTSPVIMVWDLRNARAPEKLLEGHDKGVLSLSWCRQDSDLLLSCGKDNRALCWNPNTSEIIGELPAGDNWAFQVDWCPKNPDLLATAYFDGTIGVHSLQSTNADSPDARAAAAAPQTDGSDVFDVPGYSSHKSQSKLSLKQPPKWLRRPASCSFGYGGKLVTVSNIAGPSGKNQSSSVHLHQVVTEPTIAERAKSLLDASSSEDLIALAQQKSEGAQTDAETWKALLSLFRANSRDELVTMLGFSKAEITTHVAEAIKKLQESRAADADAEADDVDTSSGNATRVSFAEPEPTPEVEREPEIELEIDEAPTTPSEQSDATKAATESTATELSLFGDEVANEQDANADFFSSMGGLRNAIPDHVRIPHYSLTGDSSAAATIGSGPPSVVSEAVKQTTFKFYPSDESELDRLLTKSLVLGDFESAVALCLAVDRYADAILLAAKGGPDLLQRTQKTYFERRTTTLPYLRLFQSIVTNDLEDIVQNADLREWQEIFVVICTFAKPDEFASLAEQLGQRLEYQSTVVLASDPDDVDAAHELRKRATLAYLAARKLEKVVNIWIAEMREEEARIGEGEGNNSRYTTHALALQGFVEKVTVFRHATSYTDDDLAQTPAPEAVAQAKTYKLAALYDRYYEYADLLASQGLVREAVKYLDLTPADYTSSAGQEESFSVARSRLLTAAGKSSQPVASTSKQAPSNFYQAAPAAATTPYNSFTTTSTAQSFTTAPTQSFQTPAKPSKYPPAPSFTQPHPYGRPGEPSYPPANAAQSAPSPYAPAGGSSSYQPVSQYQPPAQNTGYQPPSNGPGPRSVYPPGGTVPPPLGPPPAASHAPAPPPPPPKRDAGGWNDAPVLAERRSSPATTASGGKSTPAPITSPFPNMPTAPGSPAGFGPPNGGIAPPPRGGTPGAPPPRPGSTVAPPPPRPGMRSTPPPPPPPHGGPARPPSAGPPRGTFPPGVNAPVRALSPLGQGQRPPPPRGAAPMLRNAGGPPPPPQQHFSSPPPPPGQQPSQFRPPPPPGQGFAPGTVPGQPGFTPPTGRSPPPPPPGSYGPPPGARPGFPPAGGPPPPPTGGFAPPPPRGPPGAGGPPPPPGGPGGPPPPRAAPPPKAPAAPKYPPGDRSHIPDSSQAMYNILFEELNRFKAGTPPQQKRMADDVERRVNALFDALNCETVSPPVLEGLNALSKAIQARDRPAATTIHVDLLTRGSATEDIGLWMSGLKQLLLRL</sequence>
<evidence type="ECO:0000256" key="3">
    <source>
        <dbReference type="ARBA" id="ARBA00009358"/>
    </source>
</evidence>
<feature type="compositionally biased region" description="Pro residues" evidence="16">
    <location>
        <begin position="1289"/>
        <end position="1366"/>
    </location>
</feature>
<dbReference type="GO" id="GO:0030127">
    <property type="term" value="C:COPII vesicle coat"/>
    <property type="evidence" value="ECO:0007669"/>
    <property type="project" value="TreeGrafter"/>
</dbReference>
<evidence type="ECO:0000256" key="12">
    <source>
        <dbReference type="ARBA" id="ARBA00023136"/>
    </source>
</evidence>
<proteinExistence type="inferred from homology"/>
<evidence type="ECO:0000256" key="5">
    <source>
        <dbReference type="ARBA" id="ARBA00021236"/>
    </source>
</evidence>
<dbReference type="InterPro" id="IPR036322">
    <property type="entry name" value="WD40_repeat_dom_sf"/>
</dbReference>
<name>A0A165C9Y7_EXIGL</name>
<dbReference type="FunFam" id="2.130.10.10:FF:000193">
    <property type="entry name" value="Protein transport protein SEC31, putative"/>
    <property type="match status" value="1"/>
</dbReference>
<evidence type="ECO:0000256" key="16">
    <source>
        <dbReference type="SAM" id="MobiDB-lite"/>
    </source>
</evidence>
<evidence type="ECO:0000256" key="7">
    <source>
        <dbReference type="ARBA" id="ARBA00022574"/>
    </source>
</evidence>
<dbReference type="InterPro" id="IPR001680">
    <property type="entry name" value="WD40_rpt"/>
</dbReference>
<comment type="similarity">
    <text evidence="3">Belongs to the WD repeat SEC31 family.</text>
</comment>
<evidence type="ECO:0000256" key="2">
    <source>
        <dbReference type="ARBA" id="ARBA00004397"/>
    </source>
</evidence>
<protein>
    <recommendedName>
        <fullName evidence="5">Protein transport protein SEC31</fullName>
    </recommendedName>
    <alternativeName>
        <fullName evidence="4">Protein transport protein sec31</fullName>
    </alternativeName>
</protein>
<keyword evidence="11" id="KW-0653">Protein transport</keyword>
<feature type="region of interest" description="Disordered" evidence="16">
    <location>
        <begin position="356"/>
        <end position="377"/>
    </location>
</feature>
<comment type="function">
    <text evidence="14">Component of the coat protein complex II (COPII) which promotes the formation of transport vesicles from the endoplasmic reticulum (ER). The coat has two main functions, the physical deformation of the endoplasmic reticulum membrane into vesicles and the selection of cargo molecules.</text>
</comment>
<feature type="compositionally biased region" description="Low complexity" evidence="16">
    <location>
        <begin position="359"/>
        <end position="371"/>
    </location>
</feature>
<feature type="compositionally biased region" description="Pro residues" evidence="16">
    <location>
        <begin position="1068"/>
        <end position="1090"/>
    </location>
</feature>
<evidence type="ECO:0000256" key="9">
    <source>
        <dbReference type="ARBA" id="ARBA00022824"/>
    </source>
</evidence>
<evidence type="ECO:0000256" key="8">
    <source>
        <dbReference type="ARBA" id="ARBA00022737"/>
    </source>
</evidence>
<keyword evidence="12" id="KW-0472">Membrane</keyword>
<evidence type="ECO:0000259" key="17">
    <source>
        <dbReference type="Pfam" id="PF07304"/>
    </source>
</evidence>
<dbReference type="GO" id="GO:0090110">
    <property type="term" value="P:COPII-coated vesicle cargo loading"/>
    <property type="evidence" value="ECO:0007669"/>
    <property type="project" value="TreeGrafter"/>
</dbReference>
<dbReference type="Pfam" id="PF00400">
    <property type="entry name" value="WD40"/>
    <property type="match status" value="2"/>
</dbReference>
<feature type="region of interest" description="Disordered" evidence="16">
    <location>
        <begin position="977"/>
        <end position="1375"/>
    </location>
</feature>
<dbReference type="InterPro" id="IPR019775">
    <property type="entry name" value="WD40_repeat_CS"/>
</dbReference>
<keyword evidence="9" id="KW-0256">Endoplasmic reticulum</keyword>
<accession>A0A165C9Y7</accession>
<dbReference type="Proteomes" id="UP000077266">
    <property type="component" value="Unassembled WGS sequence"/>
</dbReference>
<dbReference type="SMART" id="SM00320">
    <property type="entry name" value="WD40"/>
    <property type="match status" value="5"/>
</dbReference>
<keyword evidence="8" id="KW-0677">Repeat</keyword>
<organism evidence="18 19">
    <name type="scientific">Exidia glandulosa HHB12029</name>
    <dbReference type="NCBI Taxonomy" id="1314781"/>
    <lineage>
        <taxon>Eukaryota</taxon>
        <taxon>Fungi</taxon>
        <taxon>Dikarya</taxon>
        <taxon>Basidiomycota</taxon>
        <taxon>Agaricomycotina</taxon>
        <taxon>Agaricomycetes</taxon>
        <taxon>Auriculariales</taxon>
        <taxon>Exidiaceae</taxon>
        <taxon>Exidia</taxon>
    </lineage>
</organism>
<dbReference type="GO" id="GO:0005198">
    <property type="term" value="F:structural molecule activity"/>
    <property type="evidence" value="ECO:0007669"/>
    <property type="project" value="TreeGrafter"/>
</dbReference>
<dbReference type="PANTHER" id="PTHR13923">
    <property type="entry name" value="SEC31-RELATED PROTEIN"/>
    <property type="match status" value="1"/>
</dbReference>
<reference evidence="18 19" key="1">
    <citation type="journal article" date="2016" name="Mol. Biol. Evol.">
        <title>Comparative Genomics of Early-Diverging Mushroom-Forming Fungi Provides Insights into the Origins of Lignocellulose Decay Capabilities.</title>
        <authorList>
            <person name="Nagy L.G."/>
            <person name="Riley R."/>
            <person name="Tritt A."/>
            <person name="Adam C."/>
            <person name="Daum C."/>
            <person name="Floudas D."/>
            <person name="Sun H."/>
            <person name="Yadav J.S."/>
            <person name="Pangilinan J."/>
            <person name="Larsson K.H."/>
            <person name="Matsuura K."/>
            <person name="Barry K."/>
            <person name="Labutti K."/>
            <person name="Kuo R."/>
            <person name="Ohm R.A."/>
            <person name="Bhattacharya S.S."/>
            <person name="Shirouzu T."/>
            <person name="Yoshinaga Y."/>
            <person name="Martin F.M."/>
            <person name="Grigoriev I.V."/>
            <person name="Hibbett D.S."/>
        </authorList>
    </citation>
    <scope>NUCLEOTIDE SEQUENCE [LARGE SCALE GENOMIC DNA]</scope>
    <source>
        <strain evidence="18 19">HHB12029</strain>
    </source>
</reference>
<evidence type="ECO:0000256" key="14">
    <source>
        <dbReference type="ARBA" id="ARBA00025471"/>
    </source>
</evidence>
<feature type="region of interest" description="Disordered" evidence="16">
    <location>
        <begin position="520"/>
        <end position="584"/>
    </location>
</feature>
<dbReference type="PROSITE" id="PS50082">
    <property type="entry name" value="WD_REPEATS_2"/>
    <property type="match status" value="2"/>
</dbReference>
<dbReference type="FunCoup" id="A0A165C9Y7">
    <property type="interactions" value="496"/>
</dbReference>
<evidence type="ECO:0000256" key="4">
    <source>
        <dbReference type="ARBA" id="ARBA00013507"/>
    </source>
</evidence>
<evidence type="ECO:0000256" key="15">
    <source>
        <dbReference type="PROSITE-ProRule" id="PRU00221"/>
    </source>
</evidence>
<dbReference type="InterPro" id="IPR015943">
    <property type="entry name" value="WD40/YVTN_repeat-like_dom_sf"/>
</dbReference>
<feature type="compositionally biased region" description="Low complexity" evidence="16">
    <location>
        <begin position="1271"/>
        <end position="1288"/>
    </location>
</feature>
<dbReference type="Gene3D" id="1.20.940.10">
    <property type="entry name" value="Functional domain of the splicing factor Prp18"/>
    <property type="match status" value="1"/>
</dbReference>
<keyword evidence="13" id="KW-0968">Cytoplasmic vesicle</keyword>
<dbReference type="InParanoid" id="A0A165C9Y7"/>
<dbReference type="GO" id="GO:0005789">
    <property type="term" value="C:endoplasmic reticulum membrane"/>
    <property type="evidence" value="ECO:0007669"/>
    <property type="project" value="UniProtKB-SubCell"/>
</dbReference>
<evidence type="ECO:0000256" key="1">
    <source>
        <dbReference type="ARBA" id="ARBA00004299"/>
    </source>
</evidence>
<evidence type="ECO:0000256" key="6">
    <source>
        <dbReference type="ARBA" id="ARBA00022448"/>
    </source>
</evidence>
<feature type="compositionally biased region" description="Polar residues" evidence="16">
    <location>
        <begin position="1110"/>
        <end position="1119"/>
    </location>
</feature>
<dbReference type="GO" id="GO:0070971">
    <property type="term" value="C:endoplasmic reticulum exit site"/>
    <property type="evidence" value="ECO:0007669"/>
    <property type="project" value="TreeGrafter"/>
</dbReference>
<feature type="compositionally biased region" description="Pro residues" evidence="16">
    <location>
        <begin position="1150"/>
        <end position="1199"/>
    </location>
</feature>
<dbReference type="GO" id="GO:0007029">
    <property type="term" value="P:endoplasmic reticulum organization"/>
    <property type="evidence" value="ECO:0007669"/>
    <property type="project" value="TreeGrafter"/>
</dbReference>
<keyword evidence="19" id="KW-1185">Reference proteome</keyword>
<feature type="compositionally biased region" description="Low complexity" evidence="16">
    <location>
        <begin position="575"/>
        <end position="584"/>
    </location>
</feature>
<dbReference type="PROSITE" id="PS00678">
    <property type="entry name" value="WD_REPEATS_1"/>
    <property type="match status" value="1"/>
</dbReference>
<feature type="compositionally biased region" description="Low complexity" evidence="16">
    <location>
        <begin position="1016"/>
        <end position="1047"/>
    </location>
</feature>
<feature type="repeat" description="WD" evidence="15">
    <location>
        <begin position="123"/>
        <end position="165"/>
    </location>
</feature>
<feature type="compositionally biased region" description="Pro residues" evidence="16">
    <location>
        <begin position="1240"/>
        <end position="1270"/>
    </location>
</feature>
<evidence type="ECO:0000256" key="13">
    <source>
        <dbReference type="ARBA" id="ARBA00023329"/>
    </source>
</evidence>
<dbReference type="SUPFAM" id="SSF50978">
    <property type="entry name" value="WD40 repeat-like"/>
    <property type="match status" value="1"/>
</dbReference>
<feature type="compositionally biased region" description="Low complexity" evidence="16">
    <location>
        <begin position="977"/>
        <end position="992"/>
    </location>
</feature>
<dbReference type="Pfam" id="PF07304">
    <property type="entry name" value="SRA1"/>
    <property type="match status" value="1"/>
</dbReference>
<evidence type="ECO:0000256" key="11">
    <source>
        <dbReference type="ARBA" id="ARBA00022927"/>
    </source>
</evidence>
<evidence type="ECO:0000256" key="10">
    <source>
        <dbReference type="ARBA" id="ARBA00022892"/>
    </source>
</evidence>
<evidence type="ECO:0000313" key="19">
    <source>
        <dbReference type="Proteomes" id="UP000077266"/>
    </source>
</evidence>
<dbReference type="InterPro" id="IPR040251">
    <property type="entry name" value="SEC31-like"/>
</dbReference>
<dbReference type="GO" id="GO:0015031">
    <property type="term" value="P:protein transport"/>
    <property type="evidence" value="ECO:0007669"/>
    <property type="project" value="UniProtKB-KW"/>
</dbReference>
<gene>
    <name evidence="18" type="ORF">EXIGLDRAFT_778998</name>
</gene>
<feature type="domain" description="SRA1/Sec31" evidence="17">
    <location>
        <begin position="1347"/>
        <end position="1473"/>
    </location>
</feature>